<evidence type="ECO:0000313" key="13">
    <source>
        <dbReference type="Proteomes" id="UP001182556"/>
    </source>
</evidence>
<keyword evidence="6 10" id="KW-1133">Transmembrane helix</keyword>
<dbReference type="Proteomes" id="UP001182556">
    <property type="component" value="Unassembled WGS sequence"/>
</dbReference>
<evidence type="ECO:0000313" key="12">
    <source>
        <dbReference type="EMBL" id="KAK1922780.1"/>
    </source>
</evidence>
<dbReference type="PANTHER" id="PTHR15959:SF0">
    <property type="entry name" value="SYNTAXIN-18"/>
    <property type="match status" value="1"/>
</dbReference>
<keyword evidence="4 10" id="KW-0812">Transmembrane</keyword>
<feature type="compositionally biased region" description="Basic and acidic residues" evidence="9">
    <location>
        <begin position="205"/>
        <end position="215"/>
    </location>
</feature>
<feature type="region of interest" description="Disordered" evidence="9">
    <location>
        <begin position="205"/>
        <end position="261"/>
    </location>
</feature>
<evidence type="ECO:0000256" key="8">
    <source>
        <dbReference type="ARBA" id="ARBA00023136"/>
    </source>
</evidence>
<dbReference type="GO" id="GO:0006890">
    <property type="term" value="P:retrograde vesicle-mediated transport, Golgi to endoplasmic reticulum"/>
    <property type="evidence" value="ECO:0007669"/>
    <property type="project" value="TreeGrafter"/>
</dbReference>
<evidence type="ECO:0000256" key="9">
    <source>
        <dbReference type="SAM" id="MobiDB-lite"/>
    </source>
</evidence>
<reference evidence="12" key="1">
    <citation type="submission" date="2023-02" db="EMBL/GenBank/DDBJ databases">
        <title>Identification and recombinant expression of a fungal hydrolase from Papiliotrema laurentii that hydrolyzes apple cutin and clears colloidal polyester polyurethane.</title>
        <authorList>
            <consortium name="DOE Joint Genome Institute"/>
            <person name="Roman V.A."/>
            <person name="Bojanowski C."/>
            <person name="Crable B.R."/>
            <person name="Wagner D.N."/>
            <person name="Hung C.S."/>
            <person name="Nadeau L.J."/>
            <person name="Schratz L."/>
            <person name="Haridas S."/>
            <person name="Pangilinan J."/>
            <person name="Lipzen A."/>
            <person name="Na H."/>
            <person name="Yan M."/>
            <person name="Ng V."/>
            <person name="Grigoriev I.V."/>
            <person name="Spatafora J.W."/>
            <person name="Barlow D."/>
            <person name="Biffinger J."/>
            <person name="Kelley-Loughnane N."/>
            <person name="Varaljay V.A."/>
            <person name="Crookes-Goodson W.J."/>
        </authorList>
    </citation>
    <scope>NUCLEOTIDE SEQUENCE</scope>
    <source>
        <strain evidence="12">5307AH</strain>
    </source>
</reference>
<keyword evidence="13" id="KW-1185">Reference proteome</keyword>
<name>A0AAD9FKL9_PAPLA</name>
<sequence length="372" mass="41290">MTAEDITPLFRSVMTSVQGSVPPGRPKSPYRARSPAPKGKQKDDQGEFLKEAYRIHAHLASLSTLLGTIRKAYLSTATAPIRRHERPHEDGSSGGQGGEDGLERWKDSKYLSDRERDEIDLRAKVILRRCRERVTQLEEQEKARQKQASPPAVSALYTFLPSLAPAETSLAVGESLVRAHRASVIWTLNDMMARIGGTIAGMQEERLKRREERSRTLGGQASREAARFTSNSTSTSKLPSMLMPTSGTESKAVIPEDEPPIESQLSPEQIQQFALENNALVEHMESQLTSVLAAEKSLLEISALQTELVRHLAMQTEITERLYDEAVGSVAEVGKANQQLKQARKRGEEGRLFLLVFLIGASLALLFLDWYS</sequence>
<comment type="subcellular location">
    <subcellularLocation>
        <location evidence="1">Membrane</location>
        <topology evidence="1">Single-pass type IV membrane protein</topology>
    </subcellularLocation>
</comment>
<accession>A0AAD9FKL9</accession>
<dbReference type="PANTHER" id="PTHR15959">
    <property type="entry name" value="SYNTAXIN-18"/>
    <property type="match status" value="1"/>
</dbReference>
<feature type="region of interest" description="Disordered" evidence="9">
    <location>
        <begin position="1"/>
        <end position="44"/>
    </location>
</feature>
<dbReference type="GO" id="GO:0015031">
    <property type="term" value="P:protein transport"/>
    <property type="evidence" value="ECO:0007669"/>
    <property type="project" value="UniProtKB-KW"/>
</dbReference>
<feature type="region of interest" description="Disordered" evidence="9">
    <location>
        <begin position="80"/>
        <end position="104"/>
    </location>
</feature>
<feature type="compositionally biased region" description="Polar residues" evidence="9">
    <location>
        <begin position="228"/>
        <end position="249"/>
    </location>
</feature>
<feature type="domain" description="SNARE-complex protein Syntaxin-18 N-terminal" evidence="11">
    <location>
        <begin position="5"/>
        <end position="86"/>
    </location>
</feature>
<evidence type="ECO:0000256" key="5">
    <source>
        <dbReference type="ARBA" id="ARBA00022927"/>
    </source>
</evidence>
<evidence type="ECO:0000259" key="11">
    <source>
        <dbReference type="Pfam" id="PF10496"/>
    </source>
</evidence>
<keyword evidence="5" id="KW-0653">Protein transport</keyword>
<evidence type="ECO:0000256" key="3">
    <source>
        <dbReference type="ARBA" id="ARBA00022448"/>
    </source>
</evidence>
<evidence type="ECO:0000256" key="6">
    <source>
        <dbReference type="ARBA" id="ARBA00022989"/>
    </source>
</evidence>
<dbReference type="AlphaFoldDB" id="A0AAD9FKL9"/>
<evidence type="ECO:0000256" key="1">
    <source>
        <dbReference type="ARBA" id="ARBA00004211"/>
    </source>
</evidence>
<dbReference type="GO" id="GO:0031201">
    <property type="term" value="C:SNARE complex"/>
    <property type="evidence" value="ECO:0007669"/>
    <property type="project" value="TreeGrafter"/>
</dbReference>
<proteinExistence type="inferred from homology"/>
<protein>
    <recommendedName>
        <fullName evidence="11">SNARE-complex protein Syntaxin-18 N-terminal domain-containing protein</fullName>
    </recommendedName>
</protein>
<organism evidence="12 13">
    <name type="scientific">Papiliotrema laurentii</name>
    <name type="common">Cryptococcus laurentii</name>
    <dbReference type="NCBI Taxonomy" id="5418"/>
    <lineage>
        <taxon>Eukaryota</taxon>
        <taxon>Fungi</taxon>
        <taxon>Dikarya</taxon>
        <taxon>Basidiomycota</taxon>
        <taxon>Agaricomycotina</taxon>
        <taxon>Tremellomycetes</taxon>
        <taxon>Tremellales</taxon>
        <taxon>Rhynchogastremaceae</taxon>
        <taxon>Papiliotrema</taxon>
    </lineage>
</organism>
<evidence type="ECO:0000256" key="7">
    <source>
        <dbReference type="ARBA" id="ARBA00023054"/>
    </source>
</evidence>
<keyword evidence="3" id="KW-0813">Transport</keyword>
<keyword evidence="7" id="KW-0175">Coiled coil</keyword>
<dbReference type="Pfam" id="PF10496">
    <property type="entry name" value="Syntaxin-18_N"/>
    <property type="match status" value="1"/>
</dbReference>
<evidence type="ECO:0000256" key="2">
    <source>
        <dbReference type="ARBA" id="ARBA00009063"/>
    </source>
</evidence>
<evidence type="ECO:0000256" key="4">
    <source>
        <dbReference type="ARBA" id="ARBA00022692"/>
    </source>
</evidence>
<evidence type="ECO:0000256" key="10">
    <source>
        <dbReference type="SAM" id="Phobius"/>
    </source>
</evidence>
<feature type="transmembrane region" description="Helical" evidence="10">
    <location>
        <begin position="352"/>
        <end position="371"/>
    </location>
</feature>
<dbReference type="InterPro" id="IPR019529">
    <property type="entry name" value="Syntaxin-18_N"/>
</dbReference>
<comment type="similarity">
    <text evidence="2">Belongs to the syntaxin family.</text>
</comment>
<comment type="caution">
    <text evidence="12">The sequence shown here is derived from an EMBL/GenBank/DDBJ whole genome shotgun (WGS) entry which is preliminary data.</text>
</comment>
<dbReference type="EMBL" id="JAODAN010000008">
    <property type="protein sequence ID" value="KAK1922780.1"/>
    <property type="molecule type" value="Genomic_DNA"/>
</dbReference>
<keyword evidence="8 10" id="KW-0472">Membrane</keyword>
<dbReference type="GO" id="GO:0005783">
    <property type="term" value="C:endoplasmic reticulum"/>
    <property type="evidence" value="ECO:0007669"/>
    <property type="project" value="TreeGrafter"/>
</dbReference>
<gene>
    <name evidence="12" type="ORF">DB88DRAFT_370058</name>
</gene>